<dbReference type="InterPro" id="IPR032743">
    <property type="entry name" value="FAM47"/>
</dbReference>
<dbReference type="PANTHER" id="PTHR47415:SF4">
    <property type="entry name" value="PROTEIN FAM47A"/>
    <property type="match status" value="1"/>
</dbReference>
<sequence>MGDQRPQDQPRSPGMDFKPWYCDKPPSKCIAKRKHRRLRFLPMDTQNWVFMTEGMNDFRYGCPSPEDTLICGRDEFLLPKSSRRGPQTDPKSGQKKLLKKAALFSKLSPAQLARKAFVEEVEAQLTAKHPLAMYPNLGEDMPPDLLLQVLKLLDPERKLEDAWARCEAREKTTEVPTEPGKYPSGELCPKPPETPVSHLCPEPPKTPVSSLHPEPPESGVSHLHPEPPKTPVSCLRPEPLETGVSHLGPEHPNTRRVSSLLRQLLKLDSERKLEDARARCEGREKTTNEPTERGKYPCGEFCPRPFETPLSHLRQEPPKTPESSLRPEPPETGTGVSHLRLEPPKTRRGSSLHLDPSETGVSHLGLAPPKTRRGSSLHSEPSETGGSHLRPEPPKTEVSHLQPVPPKTGVSHLRPEPPDTSRVSNLLLYMLKVLDSGRTLKDVWARCEARVKKIEEPTEPDKFPCGEPCLQPPKAQVSHLHPQPPKTRRASSLRSDPPKTRRRSILRPESPKTRRVSSLRLELPKTRRVSSLRAEPPKAPVSHQFSEPPKIRASYIKELFHEDTPNTTECVSDSLRYRYTSEKLREFFKWAADLGADEESIRNLFDFTPKYRATYYDQKIKKVKECSSELKYSMELDEKNEAKFFSQEKYWGRKLHTPSNSYTAQRVKMKYGAWYLKPKLWKKLRSDEPLIDPKLLLEKPDEPDILDDLYGPIAFKDFILSKGYEMPAILERLFARKGWTYDSVKTPIQRAIRFYKYKEIAHTSEEY</sequence>
<evidence type="ECO:0000256" key="1">
    <source>
        <dbReference type="ARBA" id="ARBA00005277"/>
    </source>
</evidence>
<reference evidence="3 4" key="1">
    <citation type="submission" date="2016-06" db="EMBL/GenBank/DDBJ databases">
        <title>Genome of Rhinopithecus bieti.</title>
        <authorList>
            <person name="Wu"/>
            <person name="C.-I. and Zhang"/>
            <person name="Y."/>
        </authorList>
    </citation>
    <scope>NUCLEOTIDE SEQUENCE</scope>
</reference>
<gene>
    <name evidence="3" type="primary">FAM47A</name>
</gene>
<dbReference type="AlphaFoldDB" id="A0A2K6MKM2"/>
<name>A0A2K6MKM2_RHIBE</name>
<dbReference type="STRING" id="61621.ENSRBIP00000036335"/>
<dbReference type="PANTHER" id="PTHR47415">
    <property type="entry name" value="PROTEIN FAM47B"/>
    <property type="match status" value="1"/>
</dbReference>
<feature type="region of interest" description="Disordered" evidence="2">
    <location>
        <begin position="458"/>
        <end position="521"/>
    </location>
</feature>
<keyword evidence="4" id="KW-1185">Reference proteome</keyword>
<feature type="region of interest" description="Disordered" evidence="2">
    <location>
        <begin position="169"/>
        <end position="231"/>
    </location>
</feature>
<accession>A0A2K6MKM2</accession>
<protein>
    <submittedName>
        <fullName evidence="3">Family with sequence similarity 47 member A</fullName>
    </submittedName>
</protein>
<dbReference type="Ensembl" id="ENSRBIT00000060341.1">
    <property type="protein sequence ID" value="ENSRBIP00000036335.1"/>
    <property type="gene ID" value="ENSRBIG00000041786.1"/>
</dbReference>
<dbReference type="Proteomes" id="UP000233180">
    <property type="component" value="Unassembled WGS sequence"/>
</dbReference>
<evidence type="ECO:0000256" key="2">
    <source>
        <dbReference type="SAM" id="MobiDB-lite"/>
    </source>
</evidence>
<evidence type="ECO:0000313" key="3">
    <source>
        <dbReference type="Ensembl" id="ENSRBIP00000036335.1"/>
    </source>
</evidence>
<organism evidence="3 4">
    <name type="scientific">Rhinopithecus bieti</name>
    <name type="common">Black snub-nosed monkey</name>
    <name type="synonym">Pygathrix bieti</name>
    <dbReference type="NCBI Taxonomy" id="61621"/>
    <lineage>
        <taxon>Eukaryota</taxon>
        <taxon>Metazoa</taxon>
        <taxon>Chordata</taxon>
        <taxon>Craniata</taxon>
        <taxon>Vertebrata</taxon>
        <taxon>Euteleostomi</taxon>
        <taxon>Mammalia</taxon>
        <taxon>Eutheria</taxon>
        <taxon>Euarchontoglires</taxon>
        <taxon>Primates</taxon>
        <taxon>Haplorrhini</taxon>
        <taxon>Catarrhini</taxon>
        <taxon>Cercopithecidae</taxon>
        <taxon>Colobinae</taxon>
        <taxon>Rhinopithecus</taxon>
    </lineage>
</organism>
<evidence type="ECO:0000313" key="4">
    <source>
        <dbReference type="Proteomes" id="UP000233180"/>
    </source>
</evidence>
<dbReference type="GeneTree" id="ENSGT00940000163970"/>
<comment type="similarity">
    <text evidence="1">Belongs to the FAM47 family.</text>
</comment>
<reference evidence="3" key="3">
    <citation type="submission" date="2025-09" db="UniProtKB">
        <authorList>
            <consortium name="Ensembl"/>
        </authorList>
    </citation>
    <scope>IDENTIFICATION</scope>
</reference>
<feature type="region of interest" description="Disordered" evidence="2">
    <location>
        <begin position="274"/>
        <end position="419"/>
    </location>
</feature>
<feature type="compositionally biased region" description="Basic and acidic residues" evidence="2">
    <location>
        <begin position="274"/>
        <end position="295"/>
    </location>
</feature>
<reference evidence="3" key="2">
    <citation type="submission" date="2025-08" db="UniProtKB">
        <authorList>
            <consortium name="Ensembl"/>
        </authorList>
    </citation>
    <scope>IDENTIFICATION</scope>
</reference>
<feature type="compositionally biased region" description="Basic and acidic residues" evidence="2">
    <location>
        <begin position="389"/>
        <end position="398"/>
    </location>
</feature>
<feature type="compositionally biased region" description="Polar residues" evidence="2">
    <location>
        <begin position="376"/>
        <end position="385"/>
    </location>
</feature>
<feature type="region of interest" description="Disordered" evidence="2">
    <location>
        <begin position="1"/>
        <end position="20"/>
    </location>
</feature>
<dbReference type="OMA" id="ICGRDEF"/>
<dbReference type="Pfam" id="PF14642">
    <property type="entry name" value="FAM47"/>
    <property type="match status" value="3"/>
</dbReference>
<proteinExistence type="inferred from homology"/>
<feature type="region of interest" description="Disordered" evidence="2">
    <location>
        <begin position="527"/>
        <end position="546"/>
    </location>
</feature>